<feature type="transmembrane region" description="Helical" evidence="1">
    <location>
        <begin position="66"/>
        <end position="86"/>
    </location>
</feature>
<dbReference type="EMBL" id="UGKT01000001">
    <property type="protein sequence ID" value="STT05038.1"/>
    <property type="molecule type" value="Genomic_DNA"/>
</dbReference>
<gene>
    <name evidence="2" type="ORF">NCTC13443_05027</name>
</gene>
<dbReference type="AlphaFoldDB" id="A0A377V7P2"/>
<dbReference type="Proteomes" id="UP000255518">
    <property type="component" value="Unassembled WGS sequence"/>
</dbReference>
<reference evidence="2 3" key="1">
    <citation type="submission" date="2018-06" db="EMBL/GenBank/DDBJ databases">
        <authorList>
            <consortium name="Pathogen Informatics"/>
            <person name="Doyle S."/>
        </authorList>
    </citation>
    <scope>NUCLEOTIDE SEQUENCE [LARGE SCALE GENOMIC DNA]</scope>
    <source>
        <strain evidence="2 3">NCTC13443</strain>
    </source>
</reference>
<organism evidence="2 3">
    <name type="scientific">Klebsiella pneumoniae</name>
    <dbReference type="NCBI Taxonomy" id="573"/>
    <lineage>
        <taxon>Bacteria</taxon>
        <taxon>Pseudomonadati</taxon>
        <taxon>Pseudomonadota</taxon>
        <taxon>Gammaproteobacteria</taxon>
        <taxon>Enterobacterales</taxon>
        <taxon>Enterobacteriaceae</taxon>
        <taxon>Klebsiella/Raoultella group</taxon>
        <taxon>Klebsiella</taxon>
        <taxon>Klebsiella pneumoniae complex</taxon>
    </lineage>
</organism>
<evidence type="ECO:0000313" key="2">
    <source>
        <dbReference type="EMBL" id="STT05038.1"/>
    </source>
</evidence>
<evidence type="ECO:0000256" key="1">
    <source>
        <dbReference type="SAM" id="Phobius"/>
    </source>
</evidence>
<accession>A0A377V7P2</accession>
<name>A0A377V7P2_KLEPN</name>
<protein>
    <submittedName>
        <fullName evidence="2">Uncharacterized protein</fullName>
    </submittedName>
</protein>
<keyword evidence="1" id="KW-1133">Transmembrane helix</keyword>
<sequence>MKDCHWFQLVVTLLNGPRFGNCLLHCFKDDLEPKLISGHRRERPPDALLMTMTIWLFRCQPALEKLVLLNCVFFAVWRVASVLFFITPLRALSAQTEATLSRTFGPLGKNNINAVWQHWRKWYG</sequence>
<evidence type="ECO:0000313" key="3">
    <source>
        <dbReference type="Proteomes" id="UP000255518"/>
    </source>
</evidence>
<proteinExistence type="predicted"/>
<keyword evidence="1" id="KW-0472">Membrane</keyword>
<keyword evidence="1" id="KW-0812">Transmembrane</keyword>